<evidence type="ECO:0000313" key="4">
    <source>
        <dbReference type="Proteomes" id="UP000032680"/>
    </source>
</evidence>
<dbReference type="OrthoDB" id="9763403at2"/>
<name>A0A0D6P6Y1_9PROT</name>
<evidence type="ECO:0000259" key="2">
    <source>
        <dbReference type="Pfam" id="PF00149"/>
    </source>
</evidence>
<dbReference type="AlphaFoldDB" id="A0A0D6P6Y1"/>
<feature type="signal peptide" evidence="1">
    <location>
        <begin position="1"/>
        <end position="22"/>
    </location>
</feature>
<gene>
    <name evidence="3" type="ORF">Asru_0128_01</name>
</gene>
<evidence type="ECO:0000313" key="3">
    <source>
        <dbReference type="EMBL" id="GAN76604.1"/>
    </source>
</evidence>
<dbReference type="GO" id="GO:0016787">
    <property type="term" value="F:hydrolase activity"/>
    <property type="evidence" value="ECO:0007669"/>
    <property type="project" value="InterPro"/>
</dbReference>
<protein>
    <submittedName>
        <fullName evidence="3">Metallophosphoesterase</fullName>
    </submittedName>
</protein>
<evidence type="ECO:0000256" key="1">
    <source>
        <dbReference type="SAM" id="SignalP"/>
    </source>
</evidence>
<dbReference type="EMBL" id="BANB01000128">
    <property type="protein sequence ID" value="GAN76604.1"/>
    <property type="molecule type" value="Genomic_DNA"/>
</dbReference>
<keyword evidence="1" id="KW-0732">Signal</keyword>
<feature type="domain" description="Calcineurin-like phosphoesterase" evidence="2">
    <location>
        <begin position="106"/>
        <end position="340"/>
    </location>
</feature>
<dbReference type="SUPFAM" id="SSF56300">
    <property type="entry name" value="Metallo-dependent phosphatases"/>
    <property type="match status" value="1"/>
</dbReference>
<dbReference type="RefSeq" id="WP_048860449.1">
    <property type="nucleotide sequence ID" value="NZ_BANB01000128.1"/>
</dbReference>
<dbReference type="Pfam" id="PF00149">
    <property type="entry name" value="Metallophos"/>
    <property type="match status" value="1"/>
</dbReference>
<dbReference type="Gene3D" id="3.60.21.10">
    <property type="match status" value="1"/>
</dbReference>
<feature type="chain" id="PRO_5002309751" evidence="1">
    <location>
        <begin position="23"/>
        <end position="436"/>
    </location>
</feature>
<comment type="caution">
    <text evidence="3">The sequence shown here is derived from an EMBL/GenBank/DDBJ whole genome shotgun (WGS) entry which is preliminary data.</text>
</comment>
<proteinExistence type="predicted"/>
<keyword evidence="4" id="KW-1185">Reference proteome</keyword>
<dbReference type="InterPro" id="IPR029052">
    <property type="entry name" value="Metallo-depent_PP-like"/>
</dbReference>
<dbReference type="Proteomes" id="UP000032680">
    <property type="component" value="Unassembled WGS sequence"/>
</dbReference>
<organism evidence="3 4">
    <name type="scientific">Acidisphaera rubrifaciens HS-AP3</name>
    <dbReference type="NCBI Taxonomy" id="1231350"/>
    <lineage>
        <taxon>Bacteria</taxon>
        <taxon>Pseudomonadati</taxon>
        <taxon>Pseudomonadota</taxon>
        <taxon>Alphaproteobacteria</taxon>
        <taxon>Acetobacterales</taxon>
        <taxon>Acetobacteraceae</taxon>
        <taxon>Acidisphaera</taxon>
    </lineage>
</organism>
<reference evidence="3 4" key="1">
    <citation type="submission" date="2012-11" db="EMBL/GenBank/DDBJ databases">
        <title>Whole genome sequence of Acidisphaera rubrifaciens HS-AP3.</title>
        <authorList>
            <person name="Azuma Y."/>
            <person name="Higashiura N."/>
            <person name="Hirakawa H."/>
            <person name="Matsushita K."/>
        </authorList>
    </citation>
    <scope>NUCLEOTIDE SEQUENCE [LARGE SCALE GENOMIC DNA]</scope>
    <source>
        <strain evidence="3 4">HS-AP3</strain>
    </source>
</reference>
<dbReference type="InterPro" id="IPR004843">
    <property type="entry name" value="Calcineurin-like_PHP"/>
</dbReference>
<accession>A0A0D6P6Y1</accession>
<sequence length="436" mass="46102">MRFLPFAAVALALAAHGTPARAQVLDQWVQYAPGDTVLLRAITSNTGSGSICPTASVDGRAVHLRERFVPDSDFPILECEASVPIGGHQAMIGGVPLRMPLAHPRRIVVIGDTGCRIKGTAAQACNDPVAFPLQRIAYFVANFAPDAIVHVGDYFYRESPCPQGAGVDCTGSPYGDNWGSWNADWFGPAAALIASAPIAQTRGNHESCGRGQNGWYHLLDPFPYNPAAVTCTKGSTYDFEPPYTVKMGPTTLLMFDSSFANDTTGSTSPTVISTYKSELSQILSTLSGNVIYVTHKPTYGLIGVSDTGIVSGGDNDEQNVFSDGVPQPIKLLLSGHIHNYQAVQLTSKAYAPQLVVGISGTALDPDGVPTDQQHATYQASPSTTATTVSTADLADFGFAVLDATGVGYRGTIYDLNGAVLAHCAIDLDDRRLACTQ</sequence>